<feature type="domain" description="SLH" evidence="1">
    <location>
        <begin position="32"/>
        <end position="72"/>
    </location>
</feature>
<protein>
    <recommendedName>
        <fullName evidence="1">SLH domain-containing protein</fullName>
    </recommendedName>
</protein>
<evidence type="ECO:0000313" key="2">
    <source>
        <dbReference type="EMBL" id="MPN03293.1"/>
    </source>
</evidence>
<gene>
    <name evidence="2" type="ORF">SDC9_150520</name>
</gene>
<name>A0A645ERZ1_9ZZZZ</name>
<comment type="caution">
    <text evidence="2">The sequence shown here is derived from an EMBL/GenBank/DDBJ whole genome shotgun (WGS) entry which is preliminary data.</text>
</comment>
<organism evidence="2">
    <name type="scientific">bioreactor metagenome</name>
    <dbReference type="NCBI Taxonomy" id="1076179"/>
    <lineage>
        <taxon>unclassified sequences</taxon>
        <taxon>metagenomes</taxon>
        <taxon>ecological metagenomes</taxon>
    </lineage>
</organism>
<accession>A0A645ERZ1</accession>
<reference evidence="2" key="1">
    <citation type="submission" date="2019-08" db="EMBL/GenBank/DDBJ databases">
        <authorList>
            <person name="Kucharzyk K."/>
            <person name="Murdoch R.W."/>
            <person name="Higgins S."/>
            <person name="Loffler F."/>
        </authorList>
    </citation>
    <scope>NUCLEOTIDE SEQUENCE</scope>
</reference>
<dbReference type="Pfam" id="PF00395">
    <property type="entry name" value="SLH"/>
    <property type="match status" value="1"/>
</dbReference>
<dbReference type="AlphaFoldDB" id="A0A645ERZ1"/>
<proteinExistence type="predicted"/>
<dbReference type="EMBL" id="VSSQ01049219">
    <property type="protein sequence ID" value="MPN03293.1"/>
    <property type="molecule type" value="Genomic_DNA"/>
</dbReference>
<evidence type="ECO:0000259" key="1">
    <source>
        <dbReference type="Pfam" id="PF00395"/>
    </source>
</evidence>
<dbReference type="InterPro" id="IPR001119">
    <property type="entry name" value="SLH_dom"/>
</dbReference>
<sequence>MSVPAFAYQVNVVRGTDNKPLPETPVYSAEHNFTDVSKDDYDIVNIAYKNGDVVGITDTTLGANENITLQDFCLILWNMADCPSTVGKAAYNAFDADKYAVAAVKWAVSEGIISSTADPHKALTVADVKAMLYNAGYDASSIVGSDTEVTKIRALRMIIMATKRDTIMLMADLDHDEKYGKA</sequence>